<evidence type="ECO:0000259" key="1">
    <source>
        <dbReference type="Pfam" id="PF08241"/>
    </source>
</evidence>
<dbReference type="CDD" id="cd02440">
    <property type="entry name" value="AdoMet_MTases"/>
    <property type="match status" value="1"/>
</dbReference>
<dbReference type="GO" id="GO:0008757">
    <property type="term" value="F:S-adenosylmethionine-dependent methyltransferase activity"/>
    <property type="evidence" value="ECO:0007669"/>
    <property type="project" value="InterPro"/>
</dbReference>
<accession>D2RPW4</accession>
<dbReference type="GeneID" id="8741925"/>
<dbReference type="InterPro" id="IPR050508">
    <property type="entry name" value="Methyltransf_Superfamily"/>
</dbReference>
<reference evidence="2 3" key="1">
    <citation type="journal article" date="2010" name="Stand. Genomic Sci.">
        <title>Complete genome sequence of Haloterrigena turkmenica type strain (4k).</title>
        <authorList>
            <person name="Saunders E."/>
            <person name="Tindall B.J."/>
            <person name="Fahnrich R."/>
            <person name="Lapidus A."/>
            <person name="Copeland A."/>
            <person name="Del Rio T.G."/>
            <person name="Lucas S."/>
            <person name="Chen F."/>
            <person name="Tice H."/>
            <person name="Cheng J.F."/>
            <person name="Han C."/>
            <person name="Detter J.C."/>
            <person name="Bruce D."/>
            <person name="Goodwin L."/>
            <person name="Chain P."/>
            <person name="Pitluck S."/>
            <person name="Pati A."/>
            <person name="Ivanova N."/>
            <person name="Mavromatis K."/>
            <person name="Chen A."/>
            <person name="Palaniappan K."/>
            <person name="Land M."/>
            <person name="Hauser L."/>
            <person name="Chang Y.J."/>
            <person name="Jeffries C.D."/>
            <person name="Brettin T."/>
            <person name="Rohde M."/>
            <person name="Goker M."/>
            <person name="Bristow J."/>
            <person name="Eisen J.A."/>
            <person name="Markowitz V."/>
            <person name="Hugenholtz P."/>
            <person name="Klenk H.P."/>
            <person name="Kyrpides N.C."/>
        </authorList>
    </citation>
    <scope>NUCLEOTIDE SEQUENCE [LARGE SCALE GENOMIC DNA]</scope>
    <source>
        <strain evidence="3">ATCC 51198 / DSM 5511 / JCM 9101 / NCIMB 13204 / VKM B-1734 / 4k</strain>
    </source>
</reference>
<feature type="domain" description="Methyltransferase type 11" evidence="1">
    <location>
        <begin position="46"/>
        <end position="140"/>
    </location>
</feature>
<protein>
    <submittedName>
        <fullName evidence="2">Methyltransferase type 11</fullName>
    </submittedName>
</protein>
<dbReference type="STRING" id="543526.Htur_1335"/>
<dbReference type="HOGENOM" id="CLU_060397_2_0_2"/>
<dbReference type="OrthoDB" id="8915at2157"/>
<dbReference type="eggNOG" id="arCOG01782">
    <property type="taxonomic scope" value="Archaea"/>
</dbReference>
<dbReference type="RefSeq" id="WP_012942529.1">
    <property type="nucleotide sequence ID" value="NC_013743.1"/>
</dbReference>
<dbReference type="Gene3D" id="3.40.50.150">
    <property type="entry name" value="Vaccinia Virus protein VP39"/>
    <property type="match status" value="1"/>
</dbReference>
<name>D2RPW4_HALTV</name>
<evidence type="ECO:0000313" key="3">
    <source>
        <dbReference type="Proteomes" id="UP000001903"/>
    </source>
</evidence>
<dbReference type="EMBL" id="CP001860">
    <property type="protein sequence ID" value="ADB60223.1"/>
    <property type="molecule type" value="Genomic_DNA"/>
</dbReference>
<dbReference type="Proteomes" id="UP000001903">
    <property type="component" value="Chromosome"/>
</dbReference>
<dbReference type="KEGG" id="htu:Htur_1335"/>
<dbReference type="InterPro" id="IPR013216">
    <property type="entry name" value="Methyltransf_11"/>
</dbReference>
<gene>
    <name evidence="2" type="ordered locus">Htur_1335</name>
</gene>
<keyword evidence="2" id="KW-0489">Methyltransferase</keyword>
<evidence type="ECO:0000313" key="2">
    <source>
        <dbReference type="EMBL" id="ADB60223.1"/>
    </source>
</evidence>
<dbReference type="AlphaFoldDB" id="D2RPW4"/>
<proteinExistence type="predicted"/>
<dbReference type="Pfam" id="PF08241">
    <property type="entry name" value="Methyltransf_11"/>
    <property type="match status" value="1"/>
</dbReference>
<keyword evidence="3" id="KW-1185">Reference proteome</keyword>
<dbReference type="PANTHER" id="PTHR42912:SF80">
    <property type="entry name" value="METHYLTRANSFERASE DOMAIN-CONTAINING PROTEIN"/>
    <property type="match status" value="1"/>
</dbReference>
<keyword evidence="2" id="KW-0808">Transferase</keyword>
<dbReference type="SUPFAM" id="SSF53335">
    <property type="entry name" value="S-adenosyl-L-methionine-dependent methyltransferases"/>
    <property type="match status" value="1"/>
</dbReference>
<dbReference type="PANTHER" id="PTHR42912">
    <property type="entry name" value="METHYLTRANSFERASE"/>
    <property type="match status" value="1"/>
</dbReference>
<organism evidence="2 3">
    <name type="scientific">Haloterrigena turkmenica (strain ATCC 51198 / DSM 5511 / JCM 9101 / NCIMB 13204 / VKM B-1734 / 4k)</name>
    <name type="common">Halococcus turkmenicus</name>
    <dbReference type="NCBI Taxonomy" id="543526"/>
    <lineage>
        <taxon>Archaea</taxon>
        <taxon>Methanobacteriati</taxon>
        <taxon>Methanobacteriota</taxon>
        <taxon>Stenosarchaea group</taxon>
        <taxon>Halobacteria</taxon>
        <taxon>Halobacteriales</taxon>
        <taxon>Natrialbaceae</taxon>
        <taxon>Haloterrigena</taxon>
    </lineage>
</organism>
<sequence length="208" mass="22790">MVDKDVVRRGYDELAETYAAERSEEDRERAALEAFFESLPASPTVLDAGCGQGTPVLQRGSEDGAVAAVGIDFSREQLELAAANAPMASLVQGDLTDLPFHDGVFDAVIALHSLIHVPLDDHRTVLEECARVLRPGGRVLVSEGLEEWRGENPDWLETGVEMQWHVAGAATTRTQLRETGFEIVDERGVSGTLCEDERWVYVAGRLEN</sequence>
<dbReference type="InterPro" id="IPR029063">
    <property type="entry name" value="SAM-dependent_MTases_sf"/>
</dbReference>
<dbReference type="GO" id="GO:0032259">
    <property type="term" value="P:methylation"/>
    <property type="evidence" value="ECO:0007669"/>
    <property type="project" value="UniProtKB-KW"/>
</dbReference>